<reference evidence="1" key="1">
    <citation type="submission" date="2024-06" db="EMBL/GenBank/DDBJ databases">
        <title>Methylostella associata gen. nov., sp. nov., a novel Ancalomicrobiaceae-affiliated facultatively methylotrophic bacteria that feed on methanotrophs of the genus Methylococcus.</title>
        <authorList>
            <person name="Saltykova V."/>
            <person name="Danilova O.V."/>
            <person name="Oshkin I.Y."/>
            <person name="Belova S.E."/>
            <person name="Pimenov N.V."/>
            <person name="Dedysh S.N."/>
        </authorList>
    </citation>
    <scope>NUCLEOTIDE SEQUENCE</scope>
    <source>
        <strain evidence="1">S20</strain>
    </source>
</reference>
<dbReference type="GO" id="GO:0016765">
    <property type="term" value="F:transferase activity, transferring alkyl or aryl (other than methyl) groups"/>
    <property type="evidence" value="ECO:0007669"/>
    <property type="project" value="UniProtKB-ARBA"/>
</dbReference>
<dbReference type="KEGG" id="mflg:ABS361_08525"/>
<dbReference type="EMBL" id="CP158568">
    <property type="protein sequence ID" value="XBY46251.1"/>
    <property type="molecule type" value="Genomic_DNA"/>
</dbReference>
<dbReference type="AlphaFoldDB" id="A0AAU7XES8"/>
<name>A0AAU7XES8_9HYPH</name>
<proteinExistence type="predicted"/>
<dbReference type="Gene3D" id="1.10.600.10">
    <property type="entry name" value="Farnesyl Diphosphate Synthase"/>
    <property type="match status" value="1"/>
</dbReference>
<accession>A0AAU7XES8</accession>
<dbReference type="InterPro" id="IPR008949">
    <property type="entry name" value="Isoprenoid_synthase_dom_sf"/>
</dbReference>
<dbReference type="Pfam" id="PF00494">
    <property type="entry name" value="SQS_PSY"/>
    <property type="match status" value="1"/>
</dbReference>
<dbReference type="SUPFAM" id="SSF48576">
    <property type="entry name" value="Terpenoid synthases"/>
    <property type="match status" value="1"/>
</dbReference>
<dbReference type="PANTHER" id="PTHR31480">
    <property type="entry name" value="BIFUNCTIONAL LYCOPENE CYCLASE/PHYTOENE SYNTHASE"/>
    <property type="match status" value="1"/>
</dbReference>
<gene>
    <name evidence="1" type="ORF">ABS361_08525</name>
</gene>
<protein>
    <submittedName>
        <fullName evidence="1">Phytoene/squalene synthase family protein</fullName>
    </submittedName>
</protein>
<evidence type="ECO:0000313" key="1">
    <source>
        <dbReference type="EMBL" id="XBY46251.1"/>
    </source>
</evidence>
<sequence>MAADPAGALNEVYAQCEALVRERDRDRWLAALFMPEAARRHVHAVLAFAGEIARIRDLVSDPLPGEVRCQWWREVIEGERAGEGRAHPVGAALLDTIERFSLPVEAFVRLIDARIFDLYDDPMPSVPELEGYTGDTSSALIQLAAIILAEGRDPGTADAAGHAGVAYAVTGLCRAFAFHASRGQIFLPMDVFAGHGVTRDQIVAGEDSPGLRAALAEIRGVARRHLGATRRLIGAVPPSAAAAFLPVALVEPYLDRMDRRDYLPFRHAVELPQWRRQWILWRASRKARRG</sequence>
<organism evidence="1">
    <name type="scientific">Methyloraptor flagellatus</name>
    <dbReference type="NCBI Taxonomy" id="3162530"/>
    <lineage>
        <taxon>Bacteria</taxon>
        <taxon>Pseudomonadati</taxon>
        <taxon>Pseudomonadota</taxon>
        <taxon>Alphaproteobacteria</taxon>
        <taxon>Hyphomicrobiales</taxon>
        <taxon>Ancalomicrobiaceae</taxon>
        <taxon>Methyloraptor</taxon>
    </lineage>
</organism>
<dbReference type="InterPro" id="IPR002060">
    <property type="entry name" value="Squ/phyt_synthse"/>
</dbReference>
<dbReference type="RefSeq" id="WP_407051348.1">
    <property type="nucleotide sequence ID" value="NZ_CP158568.1"/>
</dbReference>